<evidence type="ECO:0000256" key="2">
    <source>
        <dbReference type="ARBA" id="ARBA00005948"/>
    </source>
</evidence>
<dbReference type="InterPro" id="IPR000272">
    <property type="entry name" value="Ion-transport_regulator_FXYD"/>
</dbReference>
<evidence type="ECO:0000256" key="6">
    <source>
        <dbReference type="ARBA" id="ARBA00023136"/>
    </source>
</evidence>
<keyword evidence="9" id="KW-1185">Reference proteome</keyword>
<accession>A0A8S4BPE5</accession>
<dbReference type="AlphaFoldDB" id="A0A8S4BPE5"/>
<evidence type="ECO:0000256" key="5">
    <source>
        <dbReference type="ARBA" id="ARBA00023065"/>
    </source>
</evidence>
<dbReference type="EMBL" id="CAJRST010037777">
    <property type="protein sequence ID" value="CAG6003098.1"/>
    <property type="molecule type" value="Genomic_DNA"/>
</dbReference>
<evidence type="ECO:0000256" key="4">
    <source>
        <dbReference type="ARBA" id="ARBA00022692"/>
    </source>
</evidence>
<dbReference type="GO" id="GO:0043269">
    <property type="term" value="P:regulation of monoatomic ion transport"/>
    <property type="evidence" value="ECO:0007669"/>
    <property type="project" value="InterPro"/>
</dbReference>
<sequence>MSSSKDGITDYDADFVYDYETLRIGGLTFAGVVVFLSFVLLLECGTRAGETAGEHLLNQSSTESRLADR</sequence>
<dbReference type="Pfam" id="PF02038">
    <property type="entry name" value="ATP1G1_PLM_MAT8"/>
    <property type="match status" value="1"/>
</dbReference>
<dbReference type="GO" id="GO:0099106">
    <property type="term" value="F:ion channel regulator activity"/>
    <property type="evidence" value="ECO:0007669"/>
    <property type="project" value="InterPro"/>
</dbReference>
<dbReference type="Proteomes" id="UP000677803">
    <property type="component" value="Unassembled WGS sequence"/>
</dbReference>
<organism evidence="8 9">
    <name type="scientific">Menidia menidia</name>
    <name type="common">Atlantic silverside</name>
    <dbReference type="NCBI Taxonomy" id="238744"/>
    <lineage>
        <taxon>Eukaryota</taxon>
        <taxon>Metazoa</taxon>
        <taxon>Chordata</taxon>
        <taxon>Craniata</taxon>
        <taxon>Vertebrata</taxon>
        <taxon>Euteleostomi</taxon>
        <taxon>Actinopterygii</taxon>
        <taxon>Neopterygii</taxon>
        <taxon>Teleostei</taxon>
        <taxon>Neoteleostei</taxon>
        <taxon>Acanthomorphata</taxon>
        <taxon>Ovalentaria</taxon>
        <taxon>Atherinomorphae</taxon>
        <taxon>Atheriniformes</taxon>
        <taxon>Atherinopsidae</taxon>
        <taxon>Menidiinae</taxon>
        <taxon>Menidia</taxon>
    </lineage>
</organism>
<protein>
    <recommendedName>
        <fullName evidence="7">FXYD domain-containing ion transport regulator</fullName>
    </recommendedName>
</protein>
<keyword evidence="4 7" id="KW-0812">Transmembrane</keyword>
<dbReference type="OrthoDB" id="8430468at2759"/>
<evidence type="ECO:0000256" key="3">
    <source>
        <dbReference type="ARBA" id="ARBA00022448"/>
    </source>
</evidence>
<dbReference type="GO" id="GO:0006811">
    <property type="term" value="P:monoatomic ion transport"/>
    <property type="evidence" value="ECO:0007669"/>
    <property type="project" value="UniProtKB-KW"/>
</dbReference>
<dbReference type="GO" id="GO:0016020">
    <property type="term" value="C:membrane"/>
    <property type="evidence" value="ECO:0007669"/>
    <property type="project" value="UniProtKB-SubCell"/>
</dbReference>
<reference evidence="8" key="1">
    <citation type="submission" date="2021-05" db="EMBL/GenBank/DDBJ databases">
        <authorList>
            <person name="Tigano A."/>
        </authorList>
    </citation>
    <scope>NUCLEOTIDE SEQUENCE</scope>
</reference>
<proteinExistence type="inferred from homology"/>
<name>A0A8S4BPE5_9TELE</name>
<keyword evidence="3 7" id="KW-0813">Transport</keyword>
<keyword evidence="5 7" id="KW-0406">Ion transport</keyword>
<evidence type="ECO:0000256" key="1">
    <source>
        <dbReference type="ARBA" id="ARBA00004167"/>
    </source>
</evidence>
<evidence type="ECO:0000256" key="7">
    <source>
        <dbReference type="RuleBase" id="RU364131"/>
    </source>
</evidence>
<keyword evidence="7" id="KW-1133">Transmembrane helix</keyword>
<dbReference type="CDD" id="cd20330">
    <property type="entry name" value="FXYD12"/>
    <property type="match status" value="1"/>
</dbReference>
<comment type="subcellular location">
    <subcellularLocation>
        <location evidence="1">Membrane</location>
        <topology evidence="1">Single-pass membrane protein</topology>
    </subcellularLocation>
</comment>
<gene>
    <name evidence="8" type="ORF">MMEN_LOCUS18382</name>
</gene>
<dbReference type="Gene3D" id="1.20.5.780">
    <property type="entry name" value="Single helix bin"/>
    <property type="match status" value="1"/>
</dbReference>
<evidence type="ECO:0000313" key="9">
    <source>
        <dbReference type="Proteomes" id="UP000677803"/>
    </source>
</evidence>
<feature type="transmembrane region" description="Helical" evidence="7">
    <location>
        <begin position="24"/>
        <end position="42"/>
    </location>
</feature>
<comment type="similarity">
    <text evidence="2 7">Belongs to the FXYD family.</text>
</comment>
<comment type="caution">
    <text evidence="8">The sequence shown here is derived from an EMBL/GenBank/DDBJ whole genome shotgun (WGS) entry which is preliminary data.</text>
</comment>
<evidence type="ECO:0000313" key="8">
    <source>
        <dbReference type="EMBL" id="CAG6003098.1"/>
    </source>
</evidence>
<keyword evidence="6 7" id="KW-0472">Membrane</keyword>